<proteinExistence type="predicted"/>
<name>A0A428S310_9HYPO</name>
<organism evidence="1 2">
    <name type="scientific">Fusarium ambrosium</name>
    <dbReference type="NCBI Taxonomy" id="131363"/>
    <lineage>
        <taxon>Eukaryota</taxon>
        <taxon>Fungi</taxon>
        <taxon>Dikarya</taxon>
        <taxon>Ascomycota</taxon>
        <taxon>Pezizomycotina</taxon>
        <taxon>Sordariomycetes</taxon>
        <taxon>Hypocreomycetidae</taxon>
        <taxon>Hypocreales</taxon>
        <taxon>Nectriaceae</taxon>
        <taxon>Fusarium</taxon>
        <taxon>Fusarium solani species complex</taxon>
    </lineage>
</organism>
<comment type="caution">
    <text evidence="1">The sequence shown here is derived from an EMBL/GenBank/DDBJ whole genome shotgun (WGS) entry which is preliminary data.</text>
</comment>
<feature type="non-terminal residue" evidence="1">
    <location>
        <position position="89"/>
    </location>
</feature>
<keyword evidence="2" id="KW-1185">Reference proteome</keyword>
<dbReference type="AlphaFoldDB" id="A0A428S310"/>
<accession>A0A428S310</accession>
<evidence type="ECO:0000313" key="1">
    <source>
        <dbReference type="EMBL" id="RSL84073.1"/>
    </source>
</evidence>
<dbReference type="EMBL" id="NIZV01000623">
    <property type="protein sequence ID" value="RSL84073.1"/>
    <property type="molecule type" value="Genomic_DNA"/>
</dbReference>
<sequence>MADLIRISADSETFDFSLALKGSTYLIVQFGDHTEWVRLHPEAYQEKFCLSRTTSVQCCEEGPERREVDGFLNRLHENKFGIGNWLNIG</sequence>
<gene>
    <name evidence="1" type="ORF">CDV31_016755</name>
</gene>
<protein>
    <submittedName>
        <fullName evidence="1">Uncharacterized protein</fullName>
    </submittedName>
</protein>
<reference evidence="1 2" key="1">
    <citation type="submission" date="2017-06" db="EMBL/GenBank/DDBJ databases">
        <title>Cmopartive genomic analysis of Ambrosia Fusariam Clade fungi.</title>
        <authorList>
            <person name="Stajich J.E."/>
            <person name="Carrillo J."/>
            <person name="Kijimoto T."/>
            <person name="Eskalen A."/>
            <person name="O'Donnell K."/>
            <person name="Kasson M."/>
        </authorList>
    </citation>
    <scope>NUCLEOTIDE SEQUENCE [LARGE SCALE GENOMIC DNA]</scope>
    <source>
        <strain evidence="1 2">NRRL 20438</strain>
    </source>
</reference>
<dbReference type="Proteomes" id="UP000288429">
    <property type="component" value="Unassembled WGS sequence"/>
</dbReference>
<evidence type="ECO:0000313" key="2">
    <source>
        <dbReference type="Proteomes" id="UP000288429"/>
    </source>
</evidence>